<gene>
    <name evidence="1" type="ORF">PQQ73_32715</name>
</gene>
<accession>A0ABW9EQR6</accession>
<dbReference type="InterPro" id="IPR013393">
    <property type="entry name" value="T3SS_HrpB4"/>
</dbReference>
<organism evidence="1 2">
    <name type="scientific">Paraburkholderia strydomiana</name>
    <dbReference type="NCBI Taxonomy" id="1245417"/>
    <lineage>
        <taxon>Bacteria</taxon>
        <taxon>Pseudomonadati</taxon>
        <taxon>Pseudomonadota</taxon>
        <taxon>Betaproteobacteria</taxon>
        <taxon>Burkholderiales</taxon>
        <taxon>Burkholderiaceae</taxon>
        <taxon>Paraburkholderia</taxon>
    </lineage>
</organism>
<proteinExistence type="predicted"/>
<dbReference type="EMBL" id="JAQQCL010000038">
    <property type="protein sequence ID" value="MFM0721075.1"/>
    <property type="molecule type" value="Genomic_DNA"/>
</dbReference>
<evidence type="ECO:0000313" key="2">
    <source>
        <dbReference type="Proteomes" id="UP001629392"/>
    </source>
</evidence>
<name>A0ABW9EQR6_9BURK</name>
<protein>
    <submittedName>
        <fullName evidence="1">Type III secretion protein HrpB4</fullName>
    </submittedName>
</protein>
<dbReference type="Pfam" id="PF09502">
    <property type="entry name" value="HrpB4"/>
    <property type="match status" value="1"/>
</dbReference>
<keyword evidence="2" id="KW-1185">Reference proteome</keyword>
<dbReference type="RefSeq" id="WP_408148685.1">
    <property type="nucleotide sequence ID" value="NZ_JAQQCL010000038.1"/>
</dbReference>
<evidence type="ECO:0000313" key="1">
    <source>
        <dbReference type="EMBL" id="MFM0721075.1"/>
    </source>
</evidence>
<reference evidence="1 2" key="1">
    <citation type="journal article" date="2024" name="Chem. Sci.">
        <title>Discovery of megapolipeptins by genome mining of a Burkholderiales bacteria collection.</title>
        <authorList>
            <person name="Paulo B.S."/>
            <person name="Recchia M.J.J."/>
            <person name="Lee S."/>
            <person name="Fergusson C.H."/>
            <person name="Romanowski S.B."/>
            <person name="Hernandez A."/>
            <person name="Krull N."/>
            <person name="Liu D.Y."/>
            <person name="Cavanagh H."/>
            <person name="Bos A."/>
            <person name="Gray C.A."/>
            <person name="Murphy B.T."/>
            <person name="Linington R.G."/>
            <person name="Eustaquio A.S."/>
        </authorList>
    </citation>
    <scope>NUCLEOTIDE SEQUENCE [LARGE SCALE GENOMIC DNA]</scope>
    <source>
        <strain evidence="1 2">RL17-350-BIC-E</strain>
    </source>
</reference>
<comment type="caution">
    <text evidence="1">The sequence shown here is derived from an EMBL/GenBank/DDBJ whole genome shotgun (WGS) entry which is preliminary data.</text>
</comment>
<sequence length="234" mass="25934">MTTDIDRHGSLALELARRLAQYQANRSTLFDWMDPGWLGGVQQAGEGATAARSRQRARALDAWLSEAGSPVPPFNAFRSDAALLGALPLDDAFAALCLRALHFRRAELRYWVDRESREKVTQWLGRAGAAALRWLIEIPHAPAADRLIREHGMEPLDSLDDYALSWEGFCLFSASGLCAPSTPGGLLRYAWPRDALPPRWLTASSTGCYSDESLNVVRRLGDFYANVNAQWSTT</sequence>
<dbReference type="Proteomes" id="UP001629392">
    <property type="component" value="Unassembled WGS sequence"/>
</dbReference>